<organism evidence="1 2">
    <name type="scientific">Paracoccidioides lutzii (strain ATCC MYA-826 / Pb01)</name>
    <name type="common">Paracoccidioides brasiliensis</name>
    <dbReference type="NCBI Taxonomy" id="502779"/>
    <lineage>
        <taxon>Eukaryota</taxon>
        <taxon>Fungi</taxon>
        <taxon>Dikarya</taxon>
        <taxon>Ascomycota</taxon>
        <taxon>Pezizomycotina</taxon>
        <taxon>Eurotiomycetes</taxon>
        <taxon>Eurotiomycetidae</taxon>
        <taxon>Onygenales</taxon>
        <taxon>Ajellomycetaceae</taxon>
        <taxon>Paracoccidioides</taxon>
    </lineage>
</organism>
<dbReference type="STRING" id="502779.C1H1H5"/>
<dbReference type="RefSeq" id="XP_015699542.1">
    <property type="nucleotide sequence ID" value="XM_015845316.1"/>
</dbReference>
<dbReference type="AlphaFoldDB" id="C1H1H5"/>
<evidence type="ECO:0000313" key="1">
    <source>
        <dbReference type="EMBL" id="EEH33569.2"/>
    </source>
</evidence>
<dbReference type="GeneID" id="9096998"/>
<dbReference type="HOGENOM" id="CLU_2171783_0_0_1"/>
<keyword evidence="2" id="KW-1185">Reference proteome</keyword>
<dbReference type="EMBL" id="KN294002">
    <property type="protein sequence ID" value="EEH33569.2"/>
    <property type="molecule type" value="Genomic_DNA"/>
</dbReference>
<dbReference type="Proteomes" id="UP000002059">
    <property type="component" value="Partially assembled WGS sequence"/>
</dbReference>
<accession>C1H1H5</accession>
<sequence>MSAPPGLQDPFLWLFCEDRATVGNVLGNLKGWLGVWSLRTLEVSGVRCESENVVKLVSRLHRALKGTALPRTASESEEFVIQAVVDKIHDASLQNETCSLKKNDERFMGL</sequence>
<dbReference type="VEuPathDB" id="FungiDB:PAAG_04619"/>
<proteinExistence type="predicted"/>
<protein>
    <submittedName>
        <fullName evidence="1">Cystathionine gamma-synthase</fullName>
    </submittedName>
</protein>
<gene>
    <name evidence="1" type="ORF">PAAG_04619</name>
</gene>
<evidence type="ECO:0000313" key="2">
    <source>
        <dbReference type="Proteomes" id="UP000002059"/>
    </source>
</evidence>
<dbReference type="KEGG" id="pbl:PAAG_04619"/>
<name>C1H1H5_PARBA</name>
<reference evidence="1 2" key="1">
    <citation type="journal article" date="2011" name="PLoS Genet.">
        <title>Comparative genomic analysis of human fungal pathogens causing paracoccidioidomycosis.</title>
        <authorList>
            <person name="Desjardins C.A."/>
            <person name="Champion M.D."/>
            <person name="Holder J.W."/>
            <person name="Muszewska A."/>
            <person name="Goldberg J."/>
            <person name="Bailao A.M."/>
            <person name="Brigido M.M."/>
            <person name="Ferreira M.E."/>
            <person name="Garcia A.M."/>
            <person name="Grynberg M."/>
            <person name="Gujja S."/>
            <person name="Heiman D.I."/>
            <person name="Henn M.R."/>
            <person name="Kodira C.D."/>
            <person name="Leon-Narvaez H."/>
            <person name="Longo L.V."/>
            <person name="Ma L.J."/>
            <person name="Malavazi I."/>
            <person name="Matsuo A.L."/>
            <person name="Morais F.V."/>
            <person name="Pereira M."/>
            <person name="Rodriguez-Brito S."/>
            <person name="Sakthikumar S."/>
            <person name="Salem-Izacc S.M."/>
            <person name="Sykes S.M."/>
            <person name="Teixeira M.M."/>
            <person name="Vallejo M.C."/>
            <person name="Walter M.E."/>
            <person name="Yandava C."/>
            <person name="Young S."/>
            <person name="Zeng Q."/>
            <person name="Zucker J."/>
            <person name="Felipe M.S."/>
            <person name="Goldman G.H."/>
            <person name="Haas B.J."/>
            <person name="McEwen J.G."/>
            <person name="Nino-Vega G."/>
            <person name="Puccia R."/>
            <person name="San-Blas G."/>
            <person name="Soares C.M."/>
            <person name="Birren B.W."/>
            <person name="Cuomo C.A."/>
        </authorList>
    </citation>
    <scope>NUCLEOTIDE SEQUENCE [LARGE SCALE GENOMIC DNA]</scope>
    <source>
        <strain evidence="2">ATCC MYA-826 / Pb01</strain>
    </source>
</reference>
<dbReference type="OrthoDB" id="5052071at2759"/>